<dbReference type="PANTHER" id="PTHR43520:SF5">
    <property type="entry name" value="CATION-TRANSPORTING P-TYPE ATPASE-RELATED"/>
    <property type="match status" value="1"/>
</dbReference>
<evidence type="ECO:0000256" key="15">
    <source>
        <dbReference type="RuleBase" id="RU362081"/>
    </source>
</evidence>
<dbReference type="AlphaFoldDB" id="A0A2W2AR59"/>
<dbReference type="PRINTS" id="PR00943">
    <property type="entry name" value="CUATPASE"/>
</dbReference>
<evidence type="ECO:0000256" key="12">
    <source>
        <dbReference type="ARBA" id="ARBA00022989"/>
    </source>
</evidence>
<dbReference type="InterPro" id="IPR008250">
    <property type="entry name" value="ATPase_P-typ_transduc_dom_A_sf"/>
</dbReference>
<comment type="subcellular location">
    <subcellularLocation>
        <location evidence="1">Cell membrane</location>
        <topology evidence="1">Multi-pass membrane protein</topology>
    </subcellularLocation>
</comment>
<keyword evidence="12 15" id="KW-1133">Transmembrane helix</keyword>
<keyword evidence="8 15" id="KW-0547">Nucleotide-binding</keyword>
<evidence type="ECO:0000256" key="1">
    <source>
        <dbReference type="ARBA" id="ARBA00004651"/>
    </source>
</evidence>
<organism evidence="18 19">
    <name type="scientific">Aestuariivirga litoralis</name>
    <dbReference type="NCBI Taxonomy" id="2650924"/>
    <lineage>
        <taxon>Bacteria</taxon>
        <taxon>Pseudomonadati</taxon>
        <taxon>Pseudomonadota</taxon>
        <taxon>Alphaproteobacteria</taxon>
        <taxon>Hyphomicrobiales</taxon>
        <taxon>Aestuariivirgaceae</taxon>
        <taxon>Aestuariivirga</taxon>
    </lineage>
</organism>
<keyword evidence="5" id="KW-0597">Phosphoprotein</keyword>
<keyword evidence="10" id="KW-0460">Magnesium</keyword>
<comment type="caution">
    <text evidence="18">The sequence shown here is derived from an EMBL/GenBank/DDBJ whole genome shotgun (WGS) entry which is preliminary data.</text>
</comment>
<dbReference type="NCBIfam" id="TIGR01525">
    <property type="entry name" value="ATPase-IB_hvy"/>
    <property type="match status" value="1"/>
</dbReference>
<dbReference type="SUPFAM" id="SSF81665">
    <property type="entry name" value="Calcium ATPase, transmembrane domain M"/>
    <property type="match status" value="1"/>
</dbReference>
<dbReference type="CDD" id="cd00371">
    <property type="entry name" value="HMA"/>
    <property type="match status" value="1"/>
</dbReference>
<keyword evidence="13" id="KW-0406">Ion transport</keyword>
<dbReference type="GO" id="GO:0005886">
    <property type="term" value="C:plasma membrane"/>
    <property type="evidence" value="ECO:0007669"/>
    <property type="project" value="UniProtKB-SubCell"/>
</dbReference>
<feature type="transmembrane region" description="Helical" evidence="15">
    <location>
        <begin position="164"/>
        <end position="182"/>
    </location>
</feature>
<evidence type="ECO:0000256" key="10">
    <source>
        <dbReference type="ARBA" id="ARBA00022842"/>
    </source>
</evidence>
<evidence type="ECO:0000256" key="6">
    <source>
        <dbReference type="ARBA" id="ARBA00022692"/>
    </source>
</evidence>
<proteinExistence type="inferred from homology"/>
<dbReference type="GO" id="GO:0016887">
    <property type="term" value="F:ATP hydrolysis activity"/>
    <property type="evidence" value="ECO:0007669"/>
    <property type="project" value="InterPro"/>
</dbReference>
<dbReference type="GO" id="GO:0005507">
    <property type="term" value="F:copper ion binding"/>
    <property type="evidence" value="ECO:0007669"/>
    <property type="project" value="TreeGrafter"/>
</dbReference>
<dbReference type="Proteomes" id="UP000248795">
    <property type="component" value="Unassembled WGS sequence"/>
</dbReference>
<evidence type="ECO:0000256" key="14">
    <source>
        <dbReference type="ARBA" id="ARBA00023136"/>
    </source>
</evidence>
<dbReference type="InterPro" id="IPR036163">
    <property type="entry name" value="HMA_dom_sf"/>
</dbReference>
<accession>A0A2W2AR59</accession>
<evidence type="ECO:0000256" key="3">
    <source>
        <dbReference type="ARBA" id="ARBA00022448"/>
    </source>
</evidence>
<keyword evidence="7 15" id="KW-0479">Metal-binding</keyword>
<evidence type="ECO:0000256" key="9">
    <source>
        <dbReference type="ARBA" id="ARBA00022840"/>
    </source>
</evidence>
<gene>
    <name evidence="18" type="primary">cadA</name>
    <name evidence="18" type="ORF">DK847_15465</name>
</gene>
<evidence type="ECO:0000256" key="11">
    <source>
        <dbReference type="ARBA" id="ARBA00022967"/>
    </source>
</evidence>
<feature type="transmembrane region" description="Helical" evidence="15">
    <location>
        <begin position="320"/>
        <end position="341"/>
    </location>
</feature>
<dbReference type="Gene3D" id="2.70.150.10">
    <property type="entry name" value="Calcium-transporting ATPase, cytoplasmic transduction domain A"/>
    <property type="match status" value="1"/>
</dbReference>
<dbReference type="NCBIfam" id="TIGR01512">
    <property type="entry name" value="ATPase-IB2_Cd"/>
    <property type="match status" value="1"/>
</dbReference>
<keyword evidence="19" id="KW-1185">Reference proteome</keyword>
<sequence>MAHIETDLGALGGVKSARVNLTGRRVAVVYEDGVIAPQALIDRLGFLGYMARPFDPRETGLTKDDRENARLLRALAVAGFAAGNVMLLSVSVWSGAEGATRDLFHWLSAMIALPAVAYAGRPFFYSAVNALRLGRVNMDVPISLGVLLASFMSLFETINGAEHAYFDASVTLLFFLLAGRYLDHLMRARARSAIAQLISLSAEGASVIEADGTRRYVPARELKAGMLVAVAAGDRLPADGLIREGTSDMDRSLLTGETAPETVKPGSLVHAGEMNVTAPITVEITAAGNDTFLSELVRLMASAEQGQSRYIRIADRLARFYSPAVHTLAAITLLGWLLLGHGWHDSIMAAIAVLIITCPCALGLAVPAVQVVASGRLFRSGVMIKDGAALEKLAGIDTVIFDKTGTLTKGEPALVSPLMVSTETLALAAGLAQASKHPLSRALVREVAKRGLQPVSVSDIAEHPGLGLSGQYMGEAIKLGNRAWCGMEESADDHGLLEFAFRRGAKVPVLFQFEDRLRPDAAETVAALRQMGLAVHLLSGDREAAVARVAQAVGIDTAVSRASPQAKLAYVDALSKAGRKVLMVGDGINDAPALAAGYTSMAPSSASDIGRTAAETVWMGESAAAVARAVRVGRRSQRIAKENFALAVGYNVFAVPLAMIGFVSPLVAAVAMSTSSIIVIANALRVGLGRTADAGSAKRDADTAPGTRALRDAA</sequence>
<reference evidence="19" key="1">
    <citation type="submission" date="2018-06" db="EMBL/GenBank/DDBJ databases">
        <title>Aestuariibacter litoralis strain KCTC 52945T.</title>
        <authorList>
            <person name="Li X."/>
            <person name="Salam N."/>
            <person name="Li J.-L."/>
            <person name="Chen Y.-M."/>
            <person name="Yang Z.-W."/>
            <person name="Zhang L.-Y."/>
            <person name="Han M.-X."/>
            <person name="Xiao M."/>
            <person name="Li W.-J."/>
        </authorList>
    </citation>
    <scope>NUCLEOTIDE SEQUENCE [LARGE SCALE GENOMIC DNA]</scope>
    <source>
        <strain evidence="19">KCTC 52945</strain>
    </source>
</reference>
<feature type="domain" description="HMA" evidence="17">
    <location>
        <begin position="1"/>
        <end position="52"/>
    </location>
</feature>
<dbReference type="PRINTS" id="PR00119">
    <property type="entry name" value="CATATPASE"/>
</dbReference>
<evidence type="ECO:0000259" key="17">
    <source>
        <dbReference type="PROSITE" id="PS50846"/>
    </source>
</evidence>
<evidence type="ECO:0000256" key="13">
    <source>
        <dbReference type="ARBA" id="ARBA00023065"/>
    </source>
</evidence>
<dbReference type="PROSITE" id="PS00154">
    <property type="entry name" value="ATPASE_E1_E2"/>
    <property type="match status" value="1"/>
</dbReference>
<feature type="transmembrane region" description="Helical" evidence="15">
    <location>
        <begin position="347"/>
        <end position="373"/>
    </location>
</feature>
<keyword evidence="3" id="KW-0813">Transport</keyword>
<dbReference type="InterPro" id="IPR036412">
    <property type="entry name" value="HAD-like_sf"/>
</dbReference>
<dbReference type="Gene3D" id="3.30.70.100">
    <property type="match status" value="1"/>
</dbReference>
<feature type="transmembrane region" description="Helical" evidence="15">
    <location>
        <begin position="106"/>
        <end position="128"/>
    </location>
</feature>
<evidence type="ECO:0000256" key="16">
    <source>
        <dbReference type="SAM" id="MobiDB-lite"/>
    </source>
</evidence>
<feature type="region of interest" description="Disordered" evidence="16">
    <location>
        <begin position="695"/>
        <end position="714"/>
    </location>
</feature>
<dbReference type="GO" id="GO:0055070">
    <property type="term" value="P:copper ion homeostasis"/>
    <property type="evidence" value="ECO:0007669"/>
    <property type="project" value="TreeGrafter"/>
</dbReference>
<dbReference type="GO" id="GO:0043682">
    <property type="term" value="F:P-type divalent copper transporter activity"/>
    <property type="evidence" value="ECO:0007669"/>
    <property type="project" value="TreeGrafter"/>
</dbReference>
<name>A0A2W2AR59_9HYPH</name>
<evidence type="ECO:0000256" key="2">
    <source>
        <dbReference type="ARBA" id="ARBA00006024"/>
    </source>
</evidence>
<dbReference type="InterPro" id="IPR023214">
    <property type="entry name" value="HAD_sf"/>
</dbReference>
<keyword evidence="14 15" id="KW-0472">Membrane</keyword>
<dbReference type="InterPro" id="IPR006121">
    <property type="entry name" value="HMA_dom"/>
</dbReference>
<dbReference type="InterPro" id="IPR023299">
    <property type="entry name" value="ATPase_P-typ_cyto_dom_N"/>
</dbReference>
<protein>
    <submittedName>
        <fullName evidence="18">Cadmium-translocating P-type ATPase</fullName>
    </submittedName>
</protein>
<dbReference type="InterPro" id="IPR023298">
    <property type="entry name" value="ATPase_P-typ_TM_dom_sf"/>
</dbReference>
<keyword evidence="9 15" id="KW-0067">ATP-binding</keyword>
<dbReference type="PANTHER" id="PTHR43520">
    <property type="entry name" value="ATP7, ISOFORM B"/>
    <property type="match status" value="1"/>
</dbReference>
<dbReference type="PROSITE" id="PS50846">
    <property type="entry name" value="HMA_2"/>
    <property type="match status" value="1"/>
</dbReference>
<feature type="transmembrane region" description="Helical" evidence="15">
    <location>
        <begin position="71"/>
        <end position="94"/>
    </location>
</feature>
<dbReference type="SUPFAM" id="SSF55008">
    <property type="entry name" value="HMA, heavy metal-associated domain"/>
    <property type="match status" value="1"/>
</dbReference>
<evidence type="ECO:0000313" key="19">
    <source>
        <dbReference type="Proteomes" id="UP000248795"/>
    </source>
</evidence>
<comment type="similarity">
    <text evidence="2 15">Belongs to the cation transport ATPase (P-type) (TC 3.A.3) family. Type IB subfamily.</text>
</comment>
<evidence type="ECO:0000256" key="8">
    <source>
        <dbReference type="ARBA" id="ARBA00022741"/>
    </source>
</evidence>
<dbReference type="Gene3D" id="3.40.1110.10">
    <property type="entry name" value="Calcium-transporting ATPase, cytoplasmic domain N"/>
    <property type="match status" value="1"/>
</dbReference>
<dbReference type="Gene3D" id="3.40.50.1000">
    <property type="entry name" value="HAD superfamily/HAD-like"/>
    <property type="match status" value="1"/>
</dbReference>
<dbReference type="SUPFAM" id="SSF81653">
    <property type="entry name" value="Calcium ATPase, transduction domain A"/>
    <property type="match status" value="1"/>
</dbReference>
<dbReference type="Pfam" id="PF00702">
    <property type="entry name" value="Hydrolase"/>
    <property type="match status" value="1"/>
</dbReference>
<feature type="transmembrane region" description="Helical" evidence="15">
    <location>
        <begin position="644"/>
        <end position="663"/>
    </location>
</feature>
<evidence type="ECO:0000256" key="5">
    <source>
        <dbReference type="ARBA" id="ARBA00022553"/>
    </source>
</evidence>
<keyword evidence="6 15" id="KW-0812">Transmembrane</keyword>
<evidence type="ECO:0000256" key="7">
    <source>
        <dbReference type="ARBA" id="ARBA00022723"/>
    </source>
</evidence>
<dbReference type="EMBL" id="QKVK01000007">
    <property type="protein sequence ID" value="PZF76132.1"/>
    <property type="molecule type" value="Genomic_DNA"/>
</dbReference>
<feature type="transmembrane region" description="Helical" evidence="15">
    <location>
        <begin position="669"/>
        <end position="688"/>
    </location>
</feature>
<evidence type="ECO:0000313" key="18">
    <source>
        <dbReference type="EMBL" id="PZF76132.1"/>
    </source>
</evidence>
<dbReference type="InterPro" id="IPR027256">
    <property type="entry name" value="P-typ_ATPase_IB"/>
</dbReference>
<keyword evidence="11" id="KW-1278">Translocase</keyword>
<dbReference type="InterPro" id="IPR001757">
    <property type="entry name" value="P_typ_ATPase"/>
</dbReference>
<dbReference type="SUPFAM" id="SSF56784">
    <property type="entry name" value="HAD-like"/>
    <property type="match status" value="1"/>
</dbReference>
<evidence type="ECO:0000256" key="4">
    <source>
        <dbReference type="ARBA" id="ARBA00022475"/>
    </source>
</evidence>
<keyword evidence="4 15" id="KW-1003">Cell membrane</keyword>
<dbReference type="NCBIfam" id="TIGR01494">
    <property type="entry name" value="ATPase_P-type"/>
    <property type="match status" value="1"/>
</dbReference>
<dbReference type="GO" id="GO:0005524">
    <property type="term" value="F:ATP binding"/>
    <property type="evidence" value="ECO:0007669"/>
    <property type="project" value="UniProtKB-UniRule"/>
</dbReference>
<feature type="transmembrane region" description="Helical" evidence="15">
    <location>
        <begin position="140"/>
        <end position="158"/>
    </location>
</feature>
<dbReference type="NCBIfam" id="TIGR01511">
    <property type="entry name" value="ATPase-IB1_Cu"/>
    <property type="match status" value="1"/>
</dbReference>
<dbReference type="InterPro" id="IPR018303">
    <property type="entry name" value="ATPase_P-typ_P_site"/>
</dbReference>
<dbReference type="Pfam" id="PF00122">
    <property type="entry name" value="E1-E2_ATPase"/>
    <property type="match status" value="1"/>
</dbReference>
<dbReference type="InterPro" id="IPR059000">
    <property type="entry name" value="ATPase_P-type_domA"/>
</dbReference>